<dbReference type="Proteomes" id="UP000541444">
    <property type="component" value="Unassembled WGS sequence"/>
</dbReference>
<proteinExistence type="inferred from homology"/>
<keyword evidence="6" id="KW-1133">Transmembrane helix</keyword>
<dbReference type="InterPro" id="IPR050665">
    <property type="entry name" value="Cytochrome_P450_Monooxygen"/>
</dbReference>
<dbReference type="GO" id="GO:0016020">
    <property type="term" value="C:membrane"/>
    <property type="evidence" value="ECO:0007669"/>
    <property type="project" value="UniProtKB-SubCell"/>
</dbReference>
<dbReference type="PRINTS" id="PR00385">
    <property type="entry name" value="P450"/>
</dbReference>
<evidence type="ECO:0000256" key="10">
    <source>
        <dbReference type="ARBA" id="ARBA00023136"/>
    </source>
</evidence>
<dbReference type="OrthoDB" id="1470350at2759"/>
<keyword evidence="8 11" id="KW-0408">Iron</keyword>
<keyword evidence="9 12" id="KW-0503">Monooxygenase</keyword>
<dbReference type="InterPro" id="IPR001128">
    <property type="entry name" value="Cyt_P450"/>
</dbReference>
<evidence type="ECO:0000313" key="14">
    <source>
        <dbReference type="Proteomes" id="UP000541444"/>
    </source>
</evidence>
<protein>
    <recommendedName>
        <fullName evidence="15">Cytochrome P450</fullName>
    </recommendedName>
</protein>
<dbReference type="PROSITE" id="PS00086">
    <property type="entry name" value="CYTOCHROME_P450"/>
    <property type="match status" value="1"/>
</dbReference>
<keyword evidence="4" id="KW-0812">Transmembrane</keyword>
<evidence type="ECO:0000256" key="6">
    <source>
        <dbReference type="ARBA" id="ARBA00022989"/>
    </source>
</evidence>
<name>A0A7J7LWR7_9MAGN</name>
<dbReference type="InterPro" id="IPR002401">
    <property type="entry name" value="Cyt_P450_E_grp-I"/>
</dbReference>
<keyword evidence="7 12" id="KW-0560">Oxidoreductase</keyword>
<keyword evidence="14" id="KW-1185">Reference proteome</keyword>
<gene>
    <name evidence="13" type="ORF">GIB67_036748</name>
</gene>
<keyword evidence="10" id="KW-0472">Membrane</keyword>
<dbReference type="EMBL" id="JACGCM010001948">
    <property type="protein sequence ID" value="KAF6147029.1"/>
    <property type="molecule type" value="Genomic_DNA"/>
</dbReference>
<comment type="cofactor">
    <cofactor evidence="11">
        <name>heme</name>
        <dbReference type="ChEBI" id="CHEBI:30413"/>
    </cofactor>
</comment>
<sequence length="426" mass="48098">MCATGRNCLSWHGSTAQLIVTEPDLIKEILNNKSGVYIKPKPVSFMKKLLGNGLATSEGKKWAKQRKLANHAFHAENLKNMVPAMLTSVEMMLERWRQFEGKEMEVFEEFKVATSDVISRSAFGSSYFEGAKIFENLNKLAAMAVGNANKIRLPVIGKLLKTSDEIESEKVENRIRESFIHMIRTRQEKMKNGEIDGLGCDYLGFLLRENQDVDDNKRISIEDVIDECKTFFFAGYETTTSLLAWSVLLLAIHTDWQDRARKEVLEIFEGKSPTPEDNGIAKLKTMTMIINETLRLYPPIVAIYRNVSRETKIGDLFLPGNIEVLIPCLVSHSDPEVWGVDAHLFKPDRFAEGVTKAAKNTMAYLPFGLGPRACVGLNFAMIEVKLSLSMILQRYAFTLSPTYVHSPVQRMSTRPHHGVQIILHAL</sequence>
<feature type="binding site" description="axial binding residue" evidence="11">
    <location>
        <position position="374"/>
    </location>
    <ligand>
        <name>heme</name>
        <dbReference type="ChEBI" id="CHEBI:30413"/>
    </ligand>
    <ligandPart>
        <name>Fe</name>
        <dbReference type="ChEBI" id="CHEBI:18248"/>
    </ligandPart>
</feature>
<dbReference type="GO" id="GO:0020037">
    <property type="term" value="F:heme binding"/>
    <property type="evidence" value="ECO:0007669"/>
    <property type="project" value="InterPro"/>
</dbReference>
<evidence type="ECO:0000313" key="13">
    <source>
        <dbReference type="EMBL" id="KAF6147029.1"/>
    </source>
</evidence>
<evidence type="ECO:0000256" key="2">
    <source>
        <dbReference type="ARBA" id="ARBA00010617"/>
    </source>
</evidence>
<comment type="subcellular location">
    <subcellularLocation>
        <location evidence="1">Membrane</location>
    </subcellularLocation>
</comment>
<dbReference type="GO" id="GO:0004497">
    <property type="term" value="F:monooxygenase activity"/>
    <property type="evidence" value="ECO:0007669"/>
    <property type="project" value="UniProtKB-KW"/>
</dbReference>
<dbReference type="GO" id="GO:0005506">
    <property type="term" value="F:iron ion binding"/>
    <property type="evidence" value="ECO:0007669"/>
    <property type="project" value="InterPro"/>
</dbReference>
<keyword evidence="5 11" id="KW-0479">Metal-binding</keyword>
<dbReference type="InterPro" id="IPR018247">
    <property type="entry name" value="EF_Hand_1_Ca_BS"/>
</dbReference>
<evidence type="ECO:0000256" key="4">
    <source>
        <dbReference type="ARBA" id="ARBA00022692"/>
    </source>
</evidence>
<keyword evidence="3 11" id="KW-0349">Heme</keyword>
<evidence type="ECO:0000256" key="11">
    <source>
        <dbReference type="PIRSR" id="PIRSR602401-1"/>
    </source>
</evidence>
<evidence type="ECO:0000256" key="8">
    <source>
        <dbReference type="ARBA" id="ARBA00023004"/>
    </source>
</evidence>
<dbReference type="GO" id="GO:0044550">
    <property type="term" value="P:secondary metabolite biosynthetic process"/>
    <property type="evidence" value="ECO:0007669"/>
    <property type="project" value="UniProtKB-ARBA"/>
</dbReference>
<evidence type="ECO:0000256" key="3">
    <source>
        <dbReference type="ARBA" id="ARBA00022617"/>
    </source>
</evidence>
<dbReference type="InterPro" id="IPR017972">
    <property type="entry name" value="Cyt_P450_CS"/>
</dbReference>
<accession>A0A7J7LWR7</accession>
<dbReference type="Pfam" id="PF00067">
    <property type="entry name" value="p450"/>
    <property type="match status" value="1"/>
</dbReference>
<evidence type="ECO:0000256" key="12">
    <source>
        <dbReference type="RuleBase" id="RU000461"/>
    </source>
</evidence>
<evidence type="ECO:0000256" key="1">
    <source>
        <dbReference type="ARBA" id="ARBA00004370"/>
    </source>
</evidence>
<evidence type="ECO:0000256" key="7">
    <source>
        <dbReference type="ARBA" id="ARBA00023002"/>
    </source>
</evidence>
<comment type="similarity">
    <text evidence="2 12">Belongs to the cytochrome P450 family.</text>
</comment>
<dbReference type="Gene3D" id="1.10.630.10">
    <property type="entry name" value="Cytochrome P450"/>
    <property type="match status" value="1"/>
</dbReference>
<dbReference type="PROSITE" id="PS00018">
    <property type="entry name" value="EF_HAND_1"/>
    <property type="match status" value="1"/>
</dbReference>
<evidence type="ECO:0000256" key="9">
    <source>
        <dbReference type="ARBA" id="ARBA00023033"/>
    </source>
</evidence>
<evidence type="ECO:0008006" key="15">
    <source>
        <dbReference type="Google" id="ProtNLM"/>
    </source>
</evidence>
<dbReference type="PANTHER" id="PTHR24282:SF20">
    <property type="entry name" value="CYTOCHROME P450 CYP749A22-LIKE"/>
    <property type="match status" value="1"/>
</dbReference>
<dbReference type="SUPFAM" id="SSF48264">
    <property type="entry name" value="Cytochrome P450"/>
    <property type="match status" value="1"/>
</dbReference>
<dbReference type="PANTHER" id="PTHR24282">
    <property type="entry name" value="CYTOCHROME P450 FAMILY MEMBER"/>
    <property type="match status" value="1"/>
</dbReference>
<dbReference type="GO" id="GO:0016705">
    <property type="term" value="F:oxidoreductase activity, acting on paired donors, with incorporation or reduction of molecular oxygen"/>
    <property type="evidence" value="ECO:0007669"/>
    <property type="project" value="InterPro"/>
</dbReference>
<reference evidence="13 14" key="1">
    <citation type="journal article" date="2020" name="IScience">
        <title>Genome Sequencing of the Endangered Kingdonia uniflora (Circaeasteraceae, Ranunculales) Reveals Potential Mechanisms of Evolutionary Specialization.</title>
        <authorList>
            <person name="Sun Y."/>
            <person name="Deng T."/>
            <person name="Zhang A."/>
            <person name="Moore M.J."/>
            <person name="Landis J.B."/>
            <person name="Lin N."/>
            <person name="Zhang H."/>
            <person name="Zhang X."/>
            <person name="Huang J."/>
            <person name="Zhang X."/>
            <person name="Sun H."/>
            <person name="Wang H."/>
        </authorList>
    </citation>
    <scope>NUCLEOTIDE SEQUENCE [LARGE SCALE GENOMIC DNA]</scope>
    <source>
        <strain evidence="13">TB1705</strain>
        <tissue evidence="13">Leaf</tissue>
    </source>
</reference>
<dbReference type="PRINTS" id="PR00463">
    <property type="entry name" value="EP450I"/>
</dbReference>
<organism evidence="13 14">
    <name type="scientific">Kingdonia uniflora</name>
    <dbReference type="NCBI Taxonomy" id="39325"/>
    <lineage>
        <taxon>Eukaryota</taxon>
        <taxon>Viridiplantae</taxon>
        <taxon>Streptophyta</taxon>
        <taxon>Embryophyta</taxon>
        <taxon>Tracheophyta</taxon>
        <taxon>Spermatophyta</taxon>
        <taxon>Magnoliopsida</taxon>
        <taxon>Ranunculales</taxon>
        <taxon>Circaeasteraceae</taxon>
        <taxon>Kingdonia</taxon>
    </lineage>
</organism>
<comment type="caution">
    <text evidence="13">The sequence shown here is derived from an EMBL/GenBank/DDBJ whole genome shotgun (WGS) entry which is preliminary data.</text>
</comment>
<dbReference type="InterPro" id="IPR036396">
    <property type="entry name" value="Cyt_P450_sf"/>
</dbReference>
<dbReference type="AlphaFoldDB" id="A0A7J7LWR7"/>
<evidence type="ECO:0000256" key="5">
    <source>
        <dbReference type="ARBA" id="ARBA00022723"/>
    </source>
</evidence>